<dbReference type="OrthoDB" id="3197907at2759"/>
<gene>
    <name evidence="3" type="ORF">GALMADRAFT_43951</name>
</gene>
<evidence type="ECO:0000259" key="2">
    <source>
        <dbReference type="PROSITE" id="PS51253"/>
    </source>
</evidence>
<dbReference type="Pfam" id="PF03221">
    <property type="entry name" value="HTH_Tnp_Tc5"/>
    <property type="match status" value="1"/>
</dbReference>
<dbReference type="STRING" id="685588.A0A067S2L2"/>
<evidence type="ECO:0000256" key="1">
    <source>
        <dbReference type="ARBA" id="ARBA00023125"/>
    </source>
</evidence>
<name>A0A067S2L2_GALM3</name>
<dbReference type="HOGENOM" id="CLU_076148_4_0_1"/>
<reference evidence="4" key="1">
    <citation type="journal article" date="2014" name="Proc. Natl. Acad. Sci. U.S.A.">
        <title>Extensive sampling of basidiomycete genomes demonstrates inadequacy of the white-rot/brown-rot paradigm for wood decay fungi.</title>
        <authorList>
            <person name="Riley R."/>
            <person name="Salamov A.A."/>
            <person name="Brown D.W."/>
            <person name="Nagy L.G."/>
            <person name="Floudas D."/>
            <person name="Held B.W."/>
            <person name="Levasseur A."/>
            <person name="Lombard V."/>
            <person name="Morin E."/>
            <person name="Otillar R."/>
            <person name="Lindquist E.A."/>
            <person name="Sun H."/>
            <person name="LaButti K.M."/>
            <person name="Schmutz J."/>
            <person name="Jabbour D."/>
            <person name="Luo H."/>
            <person name="Baker S.E."/>
            <person name="Pisabarro A.G."/>
            <person name="Walton J.D."/>
            <person name="Blanchette R.A."/>
            <person name="Henrissat B."/>
            <person name="Martin F."/>
            <person name="Cullen D."/>
            <person name="Hibbett D.S."/>
            <person name="Grigoriev I.V."/>
        </authorList>
    </citation>
    <scope>NUCLEOTIDE SEQUENCE [LARGE SCALE GENOMIC DNA]</scope>
    <source>
        <strain evidence="4">CBS 339.88</strain>
    </source>
</reference>
<dbReference type="AlphaFoldDB" id="A0A067S2L2"/>
<protein>
    <recommendedName>
        <fullName evidence="2">HTH CENPB-type domain-containing protein</fullName>
    </recommendedName>
</protein>
<dbReference type="GO" id="GO:0003677">
    <property type="term" value="F:DNA binding"/>
    <property type="evidence" value="ECO:0007669"/>
    <property type="project" value="UniProtKB-KW"/>
</dbReference>
<keyword evidence="1" id="KW-0238">DNA-binding</keyword>
<organism evidence="3 4">
    <name type="scientific">Galerina marginata (strain CBS 339.88)</name>
    <dbReference type="NCBI Taxonomy" id="685588"/>
    <lineage>
        <taxon>Eukaryota</taxon>
        <taxon>Fungi</taxon>
        <taxon>Dikarya</taxon>
        <taxon>Basidiomycota</taxon>
        <taxon>Agaricomycotina</taxon>
        <taxon>Agaricomycetes</taxon>
        <taxon>Agaricomycetidae</taxon>
        <taxon>Agaricales</taxon>
        <taxon>Agaricineae</taxon>
        <taxon>Strophariaceae</taxon>
        <taxon>Galerina</taxon>
    </lineage>
</organism>
<dbReference type="EMBL" id="KL142554">
    <property type="protein sequence ID" value="KDR65050.1"/>
    <property type="molecule type" value="Genomic_DNA"/>
</dbReference>
<feature type="non-terminal residue" evidence="3">
    <location>
        <position position="68"/>
    </location>
</feature>
<dbReference type="PROSITE" id="PS51253">
    <property type="entry name" value="HTH_CENPB"/>
    <property type="match status" value="1"/>
</dbReference>
<dbReference type="Proteomes" id="UP000027222">
    <property type="component" value="Unassembled WGS sequence"/>
</dbReference>
<sequence length="68" mass="8096">VLVNLILESADHGFPLLHREIRQFADAIRQSRLGTGCEVLSEFWVFRFLDRHHERLATHWSKPLDMQR</sequence>
<feature type="domain" description="HTH CENPB-type" evidence="2">
    <location>
        <begin position="1"/>
        <end position="58"/>
    </location>
</feature>
<evidence type="ECO:0000313" key="4">
    <source>
        <dbReference type="Proteomes" id="UP000027222"/>
    </source>
</evidence>
<evidence type="ECO:0000313" key="3">
    <source>
        <dbReference type="EMBL" id="KDR65050.1"/>
    </source>
</evidence>
<keyword evidence="4" id="KW-1185">Reference proteome</keyword>
<proteinExistence type="predicted"/>
<accession>A0A067S2L2</accession>
<feature type="non-terminal residue" evidence="3">
    <location>
        <position position="1"/>
    </location>
</feature>
<dbReference type="InterPro" id="IPR006600">
    <property type="entry name" value="HTH_CenpB_DNA-bd_dom"/>
</dbReference>